<gene>
    <name evidence="1" type="ORF">SR894_16740</name>
</gene>
<accession>A0ABZ0YI57</accession>
<dbReference type="RefSeq" id="WP_223288975.1">
    <property type="nucleotide sequence ID" value="NZ_CP140255.1"/>
</dbReference>
<name>A0ABZ0YI57_9GAMM</name>
<reference evidence="1 2" key="1">
    <citation type="submission" date="2023-11" db="EMBL/GenBank/DDBJ databases">
        <title>MicrobeMod: A computational toolkit for identifying prokaryotic methylation and restriction-modification with nanopore sequencing.</title>
        <authorList>
            <person name="Crits-Christoph A."/>
            <person name="Kang S.C."/>
            <person name="Lee H."/>
            <person name="Ostrov N."/>
        </authorList>
    </citation>
    <scope>NUCLEOTIDE SEQUENCE [LARGE SCALE GENOMIC DNA]</scope>
    <source>
        <strain evidence="1 2">ATCC BAA-805</strain>
    </source>
</reference>
<keyword evidence="2" id="KW-1185">Reference proteome</keyword>
<dbReference type="Proteomes" id="UP001324794">
    <property type="component" value="Chromosome"/>
</dbReference>
<dbReference type="SUPFAM" id="SSF158682">
    <property type="entry name" value="TerB-like"/>
    <property type="match status" value="1"/>
</dbReference>
<dbReference type="InterPro" id="IPR029024">
    <property type="entry name" value="TerB-like"/>
</dbReference>
<dbReference type="EMBL" id="CP140255">
    <property type="protein sequence ID" value="WQH11788.1"/>
    <property type="molecule type" value="Genomic_DNA"/>
</dbReference>
<protein>
    <submittedName>
        <fullName evidence="1">TerB family tellurite resistance protein</fullName>
    </submittedName>
</protein>
<organism evidence="1 2">
    <name type="scientific">Vreelandella neptunia</name>
    <dbReference type="NCBI Taxonomy" id="115551"/>
    <lineage>
        <taxon>Bacteria</taxon>
        <taxon>Pseudomonadati</taxon>
        <taxon>Pseudomonadota</taxon>
        <taxon>Gammaproteobacteria</taxon>
        <taxon>Oceanospirillales</taxon>
        <taxon>Halomonadaceae</taxon>
        <taxon>Vreelandella</taxon>
    </lineage>
</organism>
<evidence type="ECO:0000313" key="1">
    <source>
        <dbReference type="EMBL" id="WQH11788.1"/>
    </source>
</evidence>
<proteinExistence type="predicted"/>
<evidence type="ECO:0000313" key="2">
    <source>
        <dbReference type="Proteomes" id="UP001324794"/>
    </source>
</evidence>
<dbReference type="Gene3D" id="1.10.3680.10">
    <property type="entry name" value="TerB-like"/>
    <property type="match status" value="1"/>
</dbReference>
<sequence>MKVTITGVEMFLNRLTLTEKEAFLQIAHHVAHIDDDFSKEERIIIDKYCMEMQVDDVFYDPEQFDLAAVLEVFQEDSHKKIALLELMALVFSDGHMHRAEEGTLEEIVERFGLNPNLAVVYKEWAKSILSLFVQGEALIHL</sequence>
<dbReference type="CDD" id="cd07177">
    <property type="entry name" value="terB_like"/>
    <property type="match status" value="1"/>
</dbReference>